<organism evidence="6 7">
    <name type="scientific">Pygocentrus nattereri</name>
    <name type="common">Red-bellied piranha</name>
    <dbReference type="NCBI Taxonomy" id="42514"/>
    <lineage>
        <taxon>Eukaryota</taxon>
        <taxon>Metazoa</taxon>
        <taxon>Chordata</taxon>
        <taxon>Craniata</taxon>
        <taxon>Vertebrata</taxon>
        <taxon>Euteleostomi</taxon>
        <taxon>Actinopterygii</taxon>
        <taxon>Neopterygii</taxon>
        <taxon>Teleostei</taxon>
        <taxon>Ostariophysi</taxon>
        <taxon>Characiformes</taxon>
        <taxon>Characoidei</taxon>
        <taxon>Pygocentrus</taxon>
    </lineage>
</organism>
<dbReference type="AlphaFoldDB" id="A0AAR2LP19"/>
<sequence>MFWWRITELISLFIALVHINRLIEIISPHQQSTAPSHLTLRHYLSFIPNINILHFCIFRLNVMIKTIQRKWPAVHRYKIQPCKLPTASMIRRCIGITLRNHIFLVFPAAVAQWAWRPPVPLPEKAPMLLELVGGVVGNLLLFDLQYFIWHLLHHKVRWLYVTFHAIHHEFSAPFVLATQCIGGWELVTVGFWTTLNPILLRCHILTAWAFMVAHVYVSVEDHCGYDFPWSSSRLIPFAIYGGPSKHDVHHQKPNTNFAPHFSHWDKMFGTHADFSFVKVQ</sequence>
<dbReference type="InterPro" id="IPR050307">
    <property type="entry name" value="Sterol_Desaturase_Related"/>
</dbReference>
<protein>
    <recommendedName>
        <fullName evidence="5">Fatty acid hydroxylase domain-containing protein</fullName>
    </recommendedName>
</protein>
<dbReference type="GO" id="GO:0008610">
    <property type="term" value="P:lipid biosynthetic process"/>
    <property type="evidence" value="ECO:0007669"/>
    <property type="project" value="InterPro"/>
</dbReference>
<evidence type="ECO:0000256" key="1">
    <source>
        <dbReference type="ARBA" id="ARBA00004370"/>
    </source>
</evidence>
<accession>A0AAR2LP19</accession>
<keyword evidence="7" id="KW-1185">Reference proteome</keyword>
<dbReference type="Ensembl" id="ENSPNAT00000082591.1">
    <property type="protein sequence ID" value="ENSPNAP00000076412.1"/>
    <property type="gene ID" value="ENSPNAG00000037889.1"/>
</dbReference>
<name>A0AAR2LP19_PYGNA</name>
<reference evidence="6" key="3">
    <citation type="submission" date="2025-09" db="UniProtKB">
        <authorList>
            <consortium name="Ensembl"/>
        </authorList>
    </citation>
    <scope>IDENTIFICATION</scope>
</reference>
<keyword evidence="2" id="KW-0812">Transmembrane</keyword>
<evidence type="ECO:0000256" key="4">
    <source>
        <dbReference type="ARBA" id="ARBA00023136"/>
    </source>
</evidence>
<evidence type="ECO:0000256" key="3">
    <source>
        <dbReference type="ARBA" id="ARBA00022989"/>
    </source>
</evidence>
<proteinExistence type="predicted"/>
<keyword evidence="4" id="KW-0472">Membrane</keyword>
<feature type="domain" description="Fatty acid hydroxylase" evidence="5">
    <location>
        <begin position="138"/>
        <end position="270"/>
    </location>
</feature>
<dbReference type="GO" id="GO:0016020">
    <property type="term" value="C:membrane"/>
    <property type="evidence" value="ECO:0007669"/>
    <property type="project" value="UniProtKB-SubCell"/>
</dbReference>
<reference evidence="6 7" key="1">
    <citation type="submission" date="2020-10" db="EMBL/GenBank/DDBJ databases">
        <title>Pygocentrus nattereri (red-bellied piranha) genome, fPygNat1, primary haplotype.</title>
        <authorList>
            <person name="Myers G."/>
            <person name="Meyer A."/>
            <person name="Karagic N."/>
            <person name="Pippel M."/>
            <person name="Winkler S."/>
            <person name="Tracey A."/>
            <person name="Wood J."/>
            <person name="Formenti G."/>
            <person name="Howe K."/>
            <person name="Fedrigo O."/>
            <person name="Jarvis E.D."/>
        </authorList>
    </citation>
    <scope>NUCLEOTIDE SEQUENCE [LARGE SCALE GENOMIC DNA]</scope>
</reference>
<evidence type="ECO:0000259" key="5">
    <source>
        <dbReference type="Pfam" id="PF04116"/>
    </source>
</evidence>
<evidence type="ECO:0000256" key="2">
    <source>
        <dbReference type="ARBA" id="ARBA00022692"/>
    </source>
</evidence>
<reference evidence="6" key="2">
    <citation type="submission" date="2025-08" db="UniProtKB">
        <authorList>
            <consortium name="Ensembl"/>
        </authorList>
    </citation>
    <scope>IDENTIFICATION</scope>
</reference>
<keyword evidence="3" id="KW-1133">Transmembrane helix</keyword>
<dbReference type="GO" id="GO:0005506">
    <property type="term" value="F:iron ion binding"/>
    <property type="evidence" value="ECO:0007669"/>
    <property type="project" value="InterPro"/>
</dbReference>
<dbReference type="PANTHER" id="PTHR11863">
    <property type="entry name" value="STEROL DESATURASE"/>
    <property type="match status" value="1"/>
</dbReference>
<dbReference type="Pfam" id="PF04116">
    <property type="entry name" value="FA_hydroxylase"/>
    <property type="match status" value="1"/>
</dbReference>
<dbReference type="GO" id="GO:0016491">
    <property type="term" value="F:oxidoreductase activity"/>
    <property type="evidence" value="ECO:0007669"/>
    <property type="project" value="InterPro"/>
</dbReference>
<comment type="subcellular location">
    <subcellularLocation>
        <location evidence="1">Membrane</location>
    </subcellularLocation>
</comment>
<dbReference type="Proteomes" id="UP001501920">
    <property type="component" value="Chromosome 7"/>
</dbReference>
<evidence type="ECO:0000313" key="7">
    <source>
        <dbReference type="Proteomes" id="UP001501920"/>
    </source>
</evidence>
<dbReference type="GeneTree" id="ENSGT00940000163793"/>
<dbReference type="InterPro" id="IPR006694">
    <property type="entry name" value="Fatty_acid_hydroxylase"/>
</dbReference>
<evidence type="ECO:0000313" key="6">
    <source>
        <dbReference type="Ensembl" id="ENSPNAP00000076412.1"/>
    </source>
</evidence>